<organism evidence="2">
    <name type="scientific">marine sediment metagenome</name>
    <dbReference type="NCBI Taxonomy" id="412755"/>
    <lineage>
        <taxon>unclassified sequences</taxon>
        <taxon>metagenomes</taxon>
        <taxon>ecological metagenomes</taxon>
    </lineage>
</organism>
<evidence type="ECO:0000313" key="2">
    <source>
        <dbReference type="EMBL" id="GAG34389.1"/>
    </source>
</evidence>
<dbReference type="EMBL" id="BARS01044269">
    <property type="protein sequence ID" value="GAG34389.1"/>
    <property type="molecule type" value="Genomic_DNA"/>
</dbReference>
<reference evidence="2" key="1">
    <citation type="journal article" date="2014" name="Front. Microbiol.">
        <title>High frequency of phylogenetically diverse reductive dehalogenase-homologous genes in deep subseafloor sedimentary metagenomes.</title>
        <authorList>
            <person name="Kawai M."/>
            <person name="Futagami T."/>
            <person name="Toyoda A."/>
            <person name="Takaki Y."/>
            <person name="Nishi S."/>
            <person name="Hori S."/>
            <person name="Arai W."/>
            <person name="Tsubouchi T."/>
            <person name="Morono Y."/>
            <person name="Uchiyama I."/>
            <person name="Ito T."/>
            <person name="Fujiyama A."/>
            <person name="Inagaki F."/>
            <person name="Takami H."/>
        </authorList>
    </citation>
    <scope>NUCLEOTIDE SEQUENCE</scope>
    <source>
        <strain evidence="2">Expedition CK06-06</strain>
    </source>
</reference>
<dbReference type="SUPFAM" id="SSF88723">
    <property type="entry name" value="PIN domain-like"/>
    <property type="match status" value="1"/>
</dbReference>
<dbReference type="Pfam" id="PF01850">
    <property type="entry name" value="PIN"/>
    <property type="match status" value="1"/>
</dbReference>
<dbReference type="InterPro" id="IPR002716">
    <property type="entry name" value="PIN_dom"/>
</dbReference>
<sequence>MNLVDSCGWLEYFADGPNADFFAPAIENVAELVVPSLGLFEVFKRVLQQRGEGNALQAVAVMQQAGVIDLDTALALSAARLSARLSLPMADSMVLATARAHDALIWTQDGDFKGLDNVRYIEKR</sequence>
<name>X0WTS3_9ZZZZ</name>
<dbReference type="AlphaFoldDB" id="X0WTS3"/>
<feature type="domain" description="PIN" evidence="1">
    <location>
        <begin position="3"/>
        <end position="116"/>
    </location>
</feature>
<comment type="caution">
    <text evidence="2">The sequence shown here is derived from an EMBL/GenBank/DDBJ whole genome shotgun (WGS) entry which is preliminary data.</text>
</comment>
<dbReference type="CDD" id="cd18686">
    <property type="entry name" value="PIN_VapC-like"/>
    <property type="match status" value="1"/>
</dbReference>
<accession>X0WTS3</accession>
<dbReference type="InterPro" id="IPR029060">
    <property type="entry name" value="PIN-like_dom_sf"/>
</dbReference>
<dbReference type="Gene3D" id="3.40.50.1010">
    <property type="entry name" value="5'-nuclease"/>
    <property type="match status" value="1"/>
</dbReference>
<evidence type="ECO:0000259" key="1">
    <source>
        <dbReference type="Pfam" id="PF01850"/>
    </source>
</evidence>
<protein>
    <recommendedName>
        <fullName evidence="1">PIN domain-containing protein</fullName>
    </recommendedName>
</protein>
<proteinExistence type="predicted"/>
<gene>
    <name evidence="2" type="ORF">S01H1_66916</name>
</gene>